<dbReference type="InterPro" id="IPR020904">
    <property type="entry name" value="Sc_DH/Rdtase_CS"/>
</dbReference>
<dbReference type="AlphaFoldDB" id="A0A4R8LLR0"/>
<dbReference type="PANTHER" id="PTHR44196:SF1">
    <property type="entry name" value="DEHYDROGENASE_REDUCTASE SDR FAMILY MEMBER 7B"/>
    <property type="match status" value="1"/>
</dbReference>
<reference evidence="3 4" key="1">
    <citation type="submission" date="2019-03" db="EMBL/GenBank/DDBJ databases">
        <title>Genomic Encyclopedia of Type Strains, Phase III (KMG-III): the genomes of soil and plant-associated and newly described type strains.</title>
        <authorList>
            <person name="Whitman W."/>
        </authorList>
    </citation>
    <scope>NUCLEOTIDE SEQUENCE [LARGE SCALE GENOMIC DNA]</scope>
    <source>
        <strain evidence="3 4">LMG 29544</strain>
    </source>
</reference>
<comment type="similarity">
    <text evidence="1">Belongs to the short-chain dehydrogenases/reductases (SDR) family.</text>
</comment>
<gene>
    <name evidence="3" type="ORF">BX592_11750</name>
</gene>
<dbReference type="FunFam" id="3.40.50.720:FF:000084">
    <property type="entry name" value="Short-chain dehydrogenase reductase"/>
    <property type="match status" value="1"/>
</dbReference>
<dbReference type="RefSeq" id="WP_134194255.1">
    <property type="nucleotide sequence ID" value="NZ_JBHLUW010000016.1"/>
</dbReference>
<dbReference type="PROSITE" id="PS00061">
    <property type="entry name" value="ADH_SHORT"/>
    <property type="match status" value="1"/>
</dbReference>
<dbReference type="GO" id="GO:0016020">
    <property type="term" value="C:membrane"/>
    <property type="evidence" value="ECO:0007669"/>
    <property type="project" value="TreeGrafter"/>
</dbReference>
<keyword evidence="2" id="KW-0560">Oxidoreductase</keyword>
<keyword evidence="4" id="KW-1185">Reference proteome</keyword>
<accession>A0A4R8LLR0</accession>
<dbReference type="OrthoDB" id="9810734at2"/>
<proteinExistence type="inferred from homology"/>
<dbReference type="SUPFAM" id="SSF51735">
    <property type="entry name" value="NAD(P)-binding Rossmann-fold domains"/>
    <property type="match status" value="1"/>
</dbReference>
<name>A0A4R8LLR0_9BURK</name>
<dbReference type="Pfam" id="PF00106">
    <property type="entry name" value="adh_short"/>
    <property type="match status" value="1"/>
</dbReference>
<dbReference type="PROSITE" id="PS51257">
    <property type="entry name" value="PROKAR_LIPOPROTEIN"/>
    <property type="match status" value="1"/>
</dbReference>
<dbReference type="GO" id="GO:0016491">
    <property type="term" value="F:oxidoreductase activity"/>
    <property type="evidence" value="ECO:0007669"/>
    <property type="project" value="UniProtKB-KW"/>
</dbReference>
<dbReference type="Proteomes" id="UP000295509">
    <property type="component" value="Unassembled WGS sequence"/>
</dbReference>
<dbReference type="PRINTS" id="PR00081">
    <property type="entry name" value="GDHRDH"/>
</dbReference>
<dbReference type="EMBL" id="SORE01000017">
    <property type="protein sequence ID" value="TDY43849.1"/>
    <property type="molecule type" value="Genomic_DNA"/>
</dbReference>
<organism evidence="3 4">
    <name type="scientific">Paraburkholderia rhizosphaerae</name>
    <dbReference type="NCBI Taxonomy" id="480658"/>
    <lineage>
        <taxon>Bacteria</taxon>
        <taxon>Pseudomonadati</taxon>
        <taxon>Pseudomonadota</taxon>
        <taxon>Betaproteobacteria</taxon>
        <taxon>Burkholderiales</taxon>
        <taxon>Burkholderiaceae</taxon>
        <taxon>Paraburkholderia</taxon>
    </lineage>
</organism>
<dbReference type="CDD" id="cd05233">
    <property type="entry name" value="SDR_c"/>
    <property type="match status" value="1"/>
</dbReference>
<evidence type="ECO:0000313" key="4">
    <source>
        <dbReference type="Proteomes" id="UP000295509"/>
    </source>
</evidence>
<evidence type="ECO:0000313" key="3">
    <source>
        <dbReference type="EMBL" id="TDY43849.1"/>
    </source>
</evidence>
<dbReference type="PANTHER" id="PTHR44196">
    <property type="entry name" value="DEHYDROGENASE/REDUCTASE SDR FAMILY MEMBER 7B"/>
    <property type="match status" value="1"/>
</dbReference>
<evidence type="ECO:0000256" key="2">
    <source>
        <dbReference type="ARBA" id="ARBA00023002"/>
    </source>
</evidence>
<dbReference type="InterPro" id="IPR002347">
    <property type="entry name" value="SDR_fam"/>
</dbReference>
<sequence length="243" mass="25786">MSESIKGKVAAITGAASGIGFACARALVAQGAKVVLVDRAQDRLEKCCAELGPNALPLQLDLLKPSDISTLMLPKILALAGRLDIFHANAGAYIGGDVVNGNPDDWDRMLNLNINAAFRSVQAVLPHMVAQKTGDIVFTSSIAGIVPVVWEPIYTASKFAVQAFVHTTRRQVAKHGVRVGAVAPGPVVTALLDDWPKAKMDEALASGSLMQPEEVADAVLFMLTRSRNVTIRDIVILPNSVDL</sequence>
<comment type="caution">
    <text evidence="3">The sequence shown here is derived from an EMBL/GenBank/DDBJ whole genome shotgun (WGS) entry which is preliminary data.</text>
</comment>
<evidence type="ECO:0000256" key="1">
    <source>
        <dbReference type="ARBA" id="ARBA00006484"/>
    </source>
</evidence>
<dbReference type="InterPro" id="IPR036291">
    <property type="entry name" value="NAD(P)-bd_dom_sf"/>
</dbReference>
<dbReference type="Gene3D" id="3.40.50.720">
    <property type="entry name" value="NAD(P)-binding Rossmann-like Domain"/>
    <property type="match status" value="1"/>
</dbReference>
<protein>
    <submittedName>
        <fullName evidence="3">Ribitol 2-dehydrogenase</fullName>
    </submittedName>
</protein>